<name>A0A4S2LWM9_OPIFE</name>
<proteinExistence type="predicted"/>
<gene>
    <name evidence="1" type="ORF">CRM22_004522</name>
</gene>
<dbReference type="Proteomes" id="UP000308267">
    <property type="component" value="Unassembled WGS sequence"/>
</dbReference>
<dbReference type="AlphaFoldDB" id="A0A4S2LWM9"/>
<sequence>MVCRLVYKYTSEATTIPSFPYGINCFAPLDHHHHFKKLLLEGIVSPLKSKKHAPEHVSARFIHRFAPFENTARIREYGHPQRMATNSTRYPSARYGCEDLHKSIRQRQSWIVDQMFLPTVNIEKLRFMFQEPTIECP</sequence>
<keyword evidence="2" id="KW-1185">Reference proteome</keyword>
<comment type="caution">
    <text evidence="1">The sequence shown here is derived from an EMBL/GenBank/DDBJ whole genome shotgun (WGS) entry which is preliminary data.</text>
</comment>
<organism evidence="1 2">
    <name type="scientific">Opisthorchis felineus</name>
    <dbReference type="NCBI Taxonomy" id="147828"/>
    <lineage>
        <taxon>Eukaryota</taxon>
        <taxon>Metazoa</taxon>
        <taxon>Spiralia</taxon>
        <taxon>Lophotrochozoa</taxon>
        <taxon>Platyhelminthes</taxon>
        <taxon>Trematoda</taxon>
        <taxon>Digenea</taxon>
        <taxon>Opisthorchiida</taxon>
        <taxon>Opisthorchiata</taxon>
        <taxon>Opisthorchiidae</taxon>
        <taxon>Opisthorchis</taxon>
    </lineage>
</organism>
<evidence type="ECO:0000313" key="2">
    <source>
        <dbReference type="Proteomes" id="UP000308267"/>
    </source>
</evidence>
<evidence type="ECO:0000313" key="1">
    <source>
        <dbReference type="EMBL" id="TGZ67946.1"/>
    </source>
</evidence>
<reference evidence="1 2" key="1">
    <citation type="journal article" date="2019" name="BMC Genomics">
        <title>New insights from Opisthorchis felineus genome: update on genomics of the epidemiologically important liver flukes.</title>
        <authorList>
            <person name="Ershov N.I."/>
            <person name="Mordvinov V.A."/>
            <person name="Prokhortchouk E.B."/>
            <person name="Pakharukova M.Y."/>
            <person name="Gunbin K.V."/>
            <person name="Ustyantsev K."/>
            <person name="Genaev M.A."/>
            <person name="Blinov A.G."/>
            <person name="Mazur A."/>
            <person name="Boulygina E."/>
            <person name="Tsygankova S."/>
            <person name="Khrameeva E."/>
            <person name="Chekanov N."/>
            <person name="Fan G."/>
            <person name="Xiao A."/>
            <person name="Zhang H."/>
            <person name="Xu X."/>
            <person name="Yang H."/>
            <person name="Solovyev V."/>
            <person name="Lee S.M."/>
            <person name="Liu X."/>
            <person name="Afonnikov D.A."/>
            <person name="Skryabin K.G."/>
        </authorList>
    </citation>
    <scope>NUCLEOTIDE SEQUENCE [LARGE SCALE GENOMIC DNA]</scope>
    <source>
        <strain evidence="1">AK-0245</strain>
        <tissue evidence="1">Whole organism</tissue>
    </source>
</reference>
<accession>A0A4S2LWM9</accession>
<protein>
    <submittedName>
        <fullName evidence="1">Uncharacterized protein</fullName>
    </submittedName>
</protein>
<dbReference type="OrthoDB" id="269518at2759"/>
<dbReference type="EMBL" id="SJOL01006391">
    <property type="protein sequence ID" value="TGZ67946.1"/>
    <property type="molecule type" value="Genomic_DNA"/>
</dbReference>